<evidence type="ECO:0000256" key="5">
    <source>
        <dbReference type="ARBA" id="ARBA00022989"/>
    </source>
</evidence>
<dbReference type="Proteomes" id="UP000244989">
    <property type="component" value="Unassembled WGS sequence"/>
</dbReference>
<keyword evidence="6 7" id="KW-0472">Membrane</keyword>
<name>A0A2U1T5B8_9CORY</name>
<evidence type="ECO:0000256" key="2">
    <source>
        <dbReference type="ARBA" id="ARBA00010792"/>
    </source>
</evidence>
<dbReference type="KEGG" id="cyz:C3B44_01055"/>
<dbReference type="PANTHER" id="PTHR42709">
    <property type="entry name" value="ALKALINE PHOSPHATASE LIKE PROTEIN"/>
    <property type="match status" value="1"/>
</dbReference>
<keyword evidence="5 7" id="KW-1133">Transmembrane helix</keyword>
<keyword evidence="4 7" id="KW-0812">Transmembrane</keyword>
<protein>
    <submittedName>
        <fullName evidence="9">DedA family protein</fullName>
    </submittedName>
</protein>
<comment type="caution">
    <text evidence="9">The sequence shown here is derived from an EMBL/GenBank/DDBJ whole genome shotgun (WGS) entry which is preliminary data.</text>
</comment>
<dbReference type="OrthoDB" id="9813426at2"/>
<evidence type="ECO:0000256" key="6">
    <source>
        <dbReference type="ARBA" id="ARBA00023136"/>
    </source>
</evidence>
<evidence type="ECO:0000313" key="9">
    <source>
        <dbReference type="EMBL" id="PWC01206.1"/>
    </source>
</evidence>
<dbReference type="GO" id="GO:0005886">
    <property type="term" value="C:plasma membrane"/>
    <property type="evidence" value="ECO:0007669"/>
    <property type="project" value="UniProtKB-SubCell"/>
</dbReference>
<comment type="subcellular location">
    <subcellularLocation>
        <location evidence="1">Cell membrane</location>
        <topology evidence="1">Multi-pass membrane protein</topology>
    </subcellularLocation>
</comment>
<keyword evidence="3" id="KW-1003">Cell membrane</keyword>
<proteinExistence type="inferred from homology"/>
<evidence type="ECO:0000313" key="10">
    <source>
        <dbReference type="Proteomes" id="UP000244989"/>
    </source>
</evidence>
<dbReference type="RefSeq" id="WP_108430727.1">
    <property type="nucleotide sequence ID" value="NZ_CP026947.1"/>
</dbReference>
<feature type="transmembrane region" description="Helical" evidence="7">
    <location>
        <begin position="12"/>
        <end position="35"/>
    </location>
</feature>
<dbReference type="PANTHER" id="PTHR42709:SF6">
    <property type="entry name" value="UNDECAPRENYL PHOSPHATE TRANSPORTER A"/>
    <property type="match status" value="1"/>
</dbReference>
<feature type="transmembrane region" description="Helical" evidence="7">
    <location>
        <begin position="137"/>
        <end position="162"/>
    </location>
</feature>
<keyword evidence="10" id="KW-1185">Reference proteome</keyword>
<evidence type="ECO:0000256" key="1">
    <source>
        <dbReference type="ARBA" id="ARBA00004651"/>
    </source>
</evidence>
<reference evidence="10" key="1">
    <citation type="submission" date="2018-04" db="EMBL/GenBank/DDBJ databases">
        <authorList>
            <person name="Liu S."/>
            <person name="Wang Z."/>
            <person name="Li J."/>
        </authorList>
    </citation>
    <scope>NUCLEOTIDE SEQUENCE [LARGE SCALE GENOMIC DNA]</scope>
    <source>
        <strain evidence="10">2189</strain>
    </source>
</reference>
<feature type="domain" description="VTT" evidence="8">
    <location>
        <begin position="48"/>
        <end position="160"/>
    </location>
</feature>
<evidence type="ECO:0000256" key="4">
    <source>
        <dbReference type="ARBA" id="ARBA00022692"/>
    </source>
</evidence>
<evidence type="ECO:0000256" key="7">
    <source>
        <dbReference type="SAM" id="Phobius"/>
    </source>
</evidence>
<dbReference type="InterPro" id="IPR051311">
    <property type="entry name" value="DedA_domain"/>
</dbReference>
<sequence>MADQITQWIEAIVTLPIFLPLVTIMAFLDATIPVIPSEPVLSVGASWAGATGQINPWHVFFAALIGGMAGDNTCYIVGRKFQNKVANLNPKSKPGKAIGWVRRMMKHYGGATIIIARFVPYARFTLTLLLGSVRYNWLLFFIYDTIGVAIWAGAIVSVSYFGGLLFEGAPLIGVLFGVVAGTLIGVVIQKIQNSVIEWRAERRATSSA</sequence>
<dbReference type="AlphaFoldDB" id="A0A2U1T5B8"/>
<evidence type="ECO:0000256" key="3">
    <source>
        <dbReference type="ARBA" id="ARBA00022475"/>
    </source>
</evidence>
<accession>A0A2U1T5B8</accession>
<organism evidence="9 10">
    <name type="scientific">Corynebacterium yudongzhengii</name>
    <dbReference type="NCBI Taxonomy" id="2080740"/>
    <lineage>
        <taxon>Bacteria</taxon>
        <taxon>Bacillati</taxon>
        <taxon>Actinomycetota</taxon>
        <taxon>Actinomycetes</taxon>
        <taxon>Mycobacteriales</taxon>
        <taxon>Corynebacteriaceae</taxon>
        <taxon>Corynebacterium</taxon>
    </lineage>
</organism>
<dbReference type="InterPro" id="IPR032816">
    <property type="entry name" value="VTT_dom"/>
</dbReference>
<dbReference type="EMBL" id="QEEZ01000016">
    <property type="protein sequence ID" value="PWC01206.1"/>
    <property type="molecule type" value="Genomic_DNA"/>
</dbReference>
<evidence type="ECO:0000259" key="8">
    <source>
        <dbReference type="Pfam" id="PF09335"/>
    </source>
</evidence>
<feature type="transmembrane region" description="Helical" evidence="7">
    <location>
        <begin position="168"/>
        <end position="188"/>
    </location>
</feature>
<comment type="similarity">
    <text evidence="2">Belongs to the DedA family.</text>
</comment>
<dbReference type="Pfam" id="PF09335">
    <property type="entry name" value="VTT_dom"/>
    <property type="match status" value="1"/>
</dbReference>
<gene>
    <name evidence="9" type="ORF">DF222_08475</name>
</gene>